<dbReference type="Pfam" id="PF06605">
    <property type="entry name" value="Prophage_tail"/>
    <property type="match status" value="1"/>
</dbReference>
<dbReference type="Pfam" id="PF02018">
    <property type="entry name" value="CBM_4_9"/>
    <property type="match status" value="1"/>
</dbReference>
<dbReference type="NCBIfam" id="TIGR01665">
    <property type="entry name" value="put_anti_recept"/>
    <property type="match status" value="1"/>
</dbReference>
<evidence type="ECO:0000259" key="5">
    <source>
        <dbReference type="PROSITE" id="PS51688"/>
    </source>
</evidence>
<keyword evidence="2" id="KW-1227">Viral tail protein</keyword>
<accession>A0A8S5UA22</accession>
<evidence type="ECO:0000313" key="6">
    <source>
        <dbReference type="EMBL" id="DAF91242.1"/>
    </source>
</evidence>
<dbReference type="EMBL" id="BK016047">
    <property type="protein sequence ID" value="DAF91242.1"/>
    <property type="molecule type" value="Genomic_DNA"/>
</dbReference>
<dbReference type="InterPro" id="IPR007119">
    <property type="entry name" value="Phage_tail_spike_N"/>
</dbReference>
<name>A0A8S5UA22_9CAUD</name>
<keyword evidence="3" id="KW-0378">Hydrolase</keyword>
<evidence type="ECO:0000256" key="4">
    <source>
        <dbReference type="SAM" id="Coils"/>
    </source>
</evidence>
<reference evidence="6" key="1">
    <citation type="journal article" date="2021" name="Proc. Natl. Acad. Sci. U.S.A.">
        <title>A Catalog of Tens of Thousands of Viruses from Human Metagenomes Reveals Hidden Associations with Chronic Diseases.</title>
        <authorList>
            <person name="Tisza M.J."/>
            <person name="Buck C.B."/>
        </authorList>
    </citation>
    <scope>NUCLEOTIDE SEQUENCE</scope>
    <source>
        <strain evidence="6">CtcC24</strain>
    </source>
</reference>
<proteinExistence type="predicted"/>
<evidence type="ECO:0000256" key="2">
    <source>
        <dbReference type="ARBA" id="ARBA00022732"/>
    </source>
</evidence>
<sequence length="1280" mass="143922">MIYLTNGNTPLNAAYADKISQEANSTYQLTFRFPTSDALWEKLKEEAFLKADDLHGEQDFVIFEVQKKHGYIQVYANQSFTLLNNYVINSISLDRATGSTALSRFAGSITRENPFSFFSDIDERHTFNTDSVNAMVAFTKDKHSILGQWGGDLVRHGYQVQLLKNGGSENESLFMYKKNLSSYQQKTSTKSLKTRITFKTTVKGEGEKAPDRKFSVVVDSPLINKYSQIYEDVIEVNDQDVKDEAGLRKYGEQYFRTTLCDMLEDSLEIQVEGKSDVPVQIFDIVSLFHDRFKMDVRKKITKYTYSPMAKKLLSIGFGKFKSGLSNMLSNAVNDAVKNETQHLQGQFATQLAKEIKNADLAFENQKEELVNQFTDEVNAIKAKAEENKRALSDEIDNRFSGFDSSMNEKLEDQRTKIEEIRAIGSTVTQTAEEALEEARNALESANTSKDLSNSNFAKIDQITDRIKTLVTKQEVDPLTDRLRIAENRIEVQADQITEKISRTDFDRLANDKGFQNATQVQNIVKNSFDGFQRTISRIETKLRDVIRNDNLLQNSSIIPAGDSVNGTWGLSMSGGNGRTDVIELRDAPHSAIKKSIRIVGNTNGGNKDIGQKINLVVGEKYTMSCWARVSSNSTSQNVNLLMRSWTTNDNNRRLFKSISNKDWVRYQFTFTADTVSNSIQFGQSGSGSIEICGMKLEHSDRMTDYDVNSSEIVSVVEFNDVRDTVSSHTQTLQRQDQAISQVIQTADGLVSRVSNFLDDFNLVYDPTNFSKWAKKQAEANVIEVQAGTRLLRITTTGKNQAVYHGFALPLNTSTFTKGEKLSYRMEVWVDVLPDAPLGIELWASDGGLASDRVTLTKTGIQIITGTMTVQKSSTKTRELPLEIWLMKNGQVAIGQVSLIRGDKPPKKFSDNTSTQDVVTQTQVSQLHDSYAIQTLTGPGAISSQINLNSNNILIEAAKIRLKGRTLLDEITAIDGYFKRLFVGDARIGTLNTDIIRSNSIAADKLIFDTALAKKLVSSDVFTDTLAAKTAFINKLRSVVVSATLLEGYKGKIGGFQIGTHEKDPTVFWLTGSNSFRVGMSDGGWRAGQTALWVNWGDNWGKPGNQAWFVKNNGEMYCYNTANFWNTPVVYGNLRVTGKIYYDNRASGGRYGFWMSSPRYTNMDAHNGYLYFYLDNGTYDWITLNKDLSDRRYKTNIQDSQVSALDVIDKLKTYSYRKEYDGKVEDISCGIMAQDVQEYAPEAFYENPDGAYSYKVFELVPYLIKGIQELNQKVERLEKTT</sequence>
<protein>
    <submittedName>
        <fullName evidence="6">Neck appendage protein</fullName>
    </submittedName>
</protein>
<keyword evidence="2" id="KW-0946">Virion</keyword>
<dbReference type="SUPFAM" id="SSF49785">
    <property type="entry name" value="Galactose-binding domain-like"/>
    <property type="match status" value="1"/>
</dbReference>
<evidence type="ECO:0000256" key="3">
    <source>
        <dbReference type="ARBA" id="ARBA00022801"/>
    </source>
</evidence>
<feature type="coiled-coil region" evidence="4">
    <location>
        <begin position="348"/>
        <end position="394"/>
    </location>
</feature>
<dbReference type="Gene3D" id="2.60.120.260">
    <property type="entry name" value="Galactose-binding domain-like"/>
    <property type="match status" value="1"/>
</dbReference>
<organism evidence="6">
    <name type="scientific">Siphoviridae sp. ctcC24</name>
    <dbReference type="NCBI Taxonomy" id="2825570"/>
    <lineage>
        <taxon>Viruses</taxon>
        <taxon>Duplodnaviria</taxon>
        <taxon>Heunggongvirae</taxon>
        <taxon>Uroviricota</taxon>
        <taxon>Caudoviricetes</taxon>
    </lineage>
</organism>
<dbReference type="InterPro" id="IPR008979">
    <property type="entry name" value="Galactose-bd-like_sf"/>
</dbReference>
<keyword evidence="4" id="KW-0175">Coiled coil</keyword>
<comment type="subcellular location">
    <subcellularLocation>
        <location evidence="1">Virion</location>
    </subcellularLocation>
</comment>
<dbReference type="InterPro" id="IPR003305">
    <property type="entry name" value="CenC_carb-bd"/>
</dbReference>
<dbReference type="GO" id="GO:0016798">
    <property type="term" value="F:hydrolase activity, acting on glycosyl bonds"/>
    <property type="evidence" value="ECO:0007669"/>
    <property type="project" value="InterPro"/>
</dbReference>
<dbReference type="InterPro" id="IPR010572">
    <property type="entry name" value="Tail_dom"/>
</dbReference>
<dbReference type="GO" id="GO:0098015">
    <property type="term" value="C:virus tail"/>
    <property type="evidence" value="ECO:0007669"/>
    <property type="project" value="UniProtKB-KW"/>
</dbReference>
<dbReference type="PROSITE" id="PS51688">
    <property type="entry name" value="ICA"/>
    <property type="match status" value="1"/>
</dbReference>
<evidence type="ECO:0000256" key="1">
    <source>
        <dbReference type="ARBA" id="ARBA00004328"/>
    </source>
</evidence>
<dbReference type="InterPro" id="IPR030392">
    <property type="entry name" value="S74_ICA"/>
</dbReference>
<dbReference type="Pfam" id="PF13884">
    <property type="entry name" value="Peptidase_S74"/>
    <property type="match status" value="1"/>
</dbReference>
<feature type="coiled-coil region" evidence="4">
    <location>
        <begin position="428"/>
        <end position="455"/>
    </location>
</feature>
<feature type="domain" description="Peptidase S74" evidence="5">
    <location>
        <begin position="1188"/>
        <end position="1280"/>
    </location>
</feature>